<organism evidence="1 2">
    <name type="scientific">Dallia pectoralis</name>
    <name type="common">Alaska blackfish</name>
    <dbReference type="NCBI Taxonomy" id="75939"/>
    <lineage>
        <taxon>Eukaryota</taxon>
        <taxon>Metazoa</taxon>
        <taxon>Chordata</taxon>
        <taxon>Craniata</taxon>
        <taxon>Vertebrata</taxon>
        <taxon>Euteleostomi</taxon>
        <taxon>Actinopterygii</taxon>
        <taxon>Neopterygii</taxon>
        <taxon>Teleostei</taxon>
        <taxon>Protacanthopterygii</taxon>
        <taxon>Esociformes</taxon>
        <taxon>Umbridae</taxon>
        <taxon>Dallia</taxon>
    </lineage>
</organism>
<reference evidence="1" key="1">
    <citation type="submission" date="2021-05" db="EMBL/GenBank/DDBJ databases">
        <authorList>
            <person name="Pan Q."/>
            <person name="Jouanno E."/>
            <person name="Zahm M."/>
            <person name="Klopp C."/>
            <person name="Cabau C."/>
            <person name="Louis A."/>
            <person name="Berthelot C."/>
            <person name="Parey E."/>
            <person name="Roest Crollius H."/>
            <person name="Montfort J."/>
            <person name="Robinson-Rechavi M."/>
            <person name="Bouchez O."/>
            <person name="Lampietro C."/>
            <person name="Lopez Roques C."/>
            <person name="Donnadieu C."/>
            <person name="Postlethwait J."/>
            <person name="Bobe J."/>
            <person name="Dillon D."/>
            <person name="Chandos A."/>
            <person name="von Hippel F."/>
            <person name="Guiguen Y."/>
        </authorList>
    </citation>
    <scope>NUCLEOTIDE SEQUENCE</scope>
    <source>
        <strain evidence="1">YG-Jan2019</strain>
    </source>
</reference>
<proteinExistence type="predicted"/>
<evidence type="ECO:0000313" key="2">
    <source>
        <dbReference type="Proteomes" id="UP001157502"/>
    </source>
</evidence>
<name>A0ACC2HKM0_DALPE</name>
<keyword evidence="2" id="KW-1185">Reference proteome</keyword>
<sequence length="816" mass="91157">MGTTACLLMTLFLGILSGEELLHRQKRIWIVDTFKIEEGKRSHYPYVLGKIVTEKKYQVGFFLHGDGVDLEPKDKLSINTTTGEIFVKGELDYEFSQLLKLTFEAKNIVDNTFDTRLGVEVEILDINDNPPVFQRSTYTINLTENTLPGVLERLSASDRDRADTNNGTFNFKIVSVTPKPPEDLEFFLEQKDTIGKIQFRGCLDYKKSNKYTILVEAKDRGEKIQLSSTCTVVINIKDGNNNMPVFKGQTGAGSIKERDSGVEVLRLQVYDQDIAGSDAWKAKYTIHGDKDQNFRITTDPKTNEGVLLVEKPLDYEDGSLRNLSVSVENEELYFSCKVKRPHPNSQWIVETSQTPPPLSTRQLTIKVEDVNDPPIFTPVIKNVSVDENVAVGWNLVTFTAKDSDQLYANSFLYVKGNDPGQWVAVDAKTGKITTTKILDRESPHVKNGVYQVTVLAVDNGTPPMTGTGTLNIHLKDTNDNRPQLGMSNMDMCLSDEPSTVNITAYDLDGYPYSGPFRFQLHGDDVMGKWRVVPDYGYTVSLVKENTVYAGHHELVLEVFDQQGLGALHNLSITVCECSGAENCRMRRSSGASFGANAVLILMAAILLLLGILLLSFLMTCKRKPLPIPTDEYSAEHLIKFNVEAPGTDCKVPTAITQVDNKENTKVTNETSTNVSALPPSWQVESEYAHNSWFERGTRLRESESSKIHSQGFGQGSMNSSRNIKRGSSWREENYMKKSHQLMLLLNKKMYLMQVPGEELGDYAPNPYSEEGDLETDHQLDAISIPDTPFDQDTLLDLGPKFNPLASICKTPDLSAS</sequence>
<accession>A0ACC2HKM0</accession>
<dbReference type="EMBL" id="CM055728">
    <property type="protein sequence ID" value="KAJ8016236.1"/>
    <property type="molecule type" value="Genomic_DNA"/>
</dbReference>
<gene>
    <name evidence="1" type="ORF">DPEC_G00005110</name>
</gene>
<dbReference type="Proteomes" id="UP001157502">
    <property type="component" value="Chromosome 1"/>
</dbReference>
<protein>
    <submittedName>
        <fullName evidence="1">Uncharacterized protein</fullName>
    </submittedName>
</protein>
<comment type="caution">
    <text evidence="1">The sequence shown here is derived from an EMBL/GenBank/DDBJ whole genome shotgun (WGS) entry which is preliminary data.</text>
</comment>
<evidence type="ECO:0000313" key="1">
    <source>
        <dbReference type="EMBL" id="KAJ8016236.1"/>
    </source>
</evidence>